<evidence type="ECO:0000313" key="1">
    <source>
        <dbReference type="EMBL" id="CAG8788743.1"/>
    </source>
</evidence>
<reference evidence="1" key="1">
    <citation type="submission" date="2021-06" db="EMBL/GenBank/DDBJ databases">
        <authorList>
            <person name="Kallberg Y."/>
            <person name="Tangrot J."/>
            <person name="Rosling A."/>
        </authorList>
    </citation>
    <scope>NUCLEOTIDE SEQUENCE</scope>
    <source>
        <strain evidence="1">28 12/20/2015</strain>
    </source>
</reference>
<organism evidence="1 2">
    <name type="scientific">Cetraspora pellucida</name>
    <dbReference type="NCBI Taxonomy" id="1433469"/>
    <lineage>
        <taxon>Eukaryota</taxon>
        <taxon>Fungi</taxon>
        <taxon>Fungi incertae sedis</taxon>
        <taxon>Mucoromycota</taxon>
        <taxon>Glomeromycotina</taxon>
        <taxon>Glomeromycetes</taxon>
        <taxon>Diversisporales</taxon>
        <taxon>Gigasporaceae</taxon>
        <taxon>Cetraspora</taxon>
    </lineage>
</organism>
<dbReference type="EMBL" id="CAJVPW010067004">
    <property type="protein sequence ID" value="CAG8788743.1"/>
    <property type="molecule type" value="Genomic_DNA"/>
</dbReference>
<evidence type="ECO:0000313" key="2">
    <source>
        <dbReference type="Proteomes" id="UP000789366"/>
    </source>
</evidence>
<comment type="caution">
    <text evidence="1">The sequence shown here is derived from an EMBL/GenBank/DDBJ whole genome shotgun (WGS) entry which is preliminary data.</text>
</comment>
<feature type="non-terminal residue" evidence="1">
    <location>
        <position position="136"/>
    </location>
</feature>
<name>A0ACA9REE7_9GLOM</name>
<protein>
    <submittedName>
        <fullName evidence="1">12803_t:CDS:1</fullName>
    </submittedName>
</protein>
<accession>A0ACA9REE7</accession>
<keyword evidence="2" id="KW-1185">Reference proteome</keyword>
<dbReference type="Proteomes" id="UP000789366">
    <property type="component" value="Unassembled WGS sequence"/>
</dbReference>
<gene>
    <name evidence="1" type="ORF">SPELUC_LOCUS17034</name>
</gene>
<sequence length="136" mass="15175">GEGVVFKKLIGHEGSVFGVRFNENGKVVASVSDDRTIRVWKITDDNPKPLVLYGHMARVWDCLILDDHLISISEDSTCRVWHNRINKSMDDESDVDCLACWEGHVGKNIWSLAINPSKTIVGVVCLMAIVNGKLQK</sequence>
<proteinExistence type="predicted"/>
<feature type="non-terminal residue" evidence="1">
    <location>
        <position position="1"/>
    </location>
</feature>